<keyword evidence="3" id="KW-1185">Reference proteome</keyword>
<comment type="caution">
    <text evidence="2">The sequence shown here is derived from an EMBL/GenBank/DDBJ whole genome shotgun (WGS) entry which is preliminary data.</text>
</comment>
<evidence type="ECO:0000259" key="1">
    <source>
        <dbReference type="Pfam" id="PF00857"/>
    </source>
</evidence>
<dbReference type="InterPro" id="IPR036380">
    <property type="entry name" value="Isochorismatase-like_sf"/>
</dbReference>
<sequence length="179" mass="19794">MQTTENTALLVVDIQGKLARLVNKSEQCIANTIKLIECCQILSIPVVVLEQNPKGLGATVPEITASLQNARYFEKFAFSGLGEPAIRDYITSLNRQHWLVAGIEAHICVYQTARDLLKEQLDVALVSDCVASRLQANVDLAVQNLREQGALITSVEMCVYELLTTSQSPYFKAVLEKIK</sequence>
<dbReference type="Gene3D" id="3.40.50.850">
    <property type="entry name" value="Isochorismatase-like"/>
    <property type="match status" value="1"/>
</dbReference>
<proteinExistence type="predicted"/>
<feature type="domain" description="Isochorismatase-like" evidence="1">
    <location>
        <begin position="7"/>
        <end position="156"/>
    </location>
</feature>
<gene>
    <name evidence="2" type="ORF">DRW07_03990</name>
</gene>
<dbReference type="SUPFAM" id="SSF52499">
    <property type="entry name" value="Isochorismatase-like hydrolases"/>
    <property type="match status" value="1"/>
</dbReference>
<evidence type="ECO:0000313" key="3">
    <source>
        <dbReference type="Proteomes" id="UP000275281"/>
    </source>
</evidence>
<protein>
    <submittedName>
        <fullName evidence="2">Isochorismatase family protein</fullName>
    </submittedName>
</protein>
<dbReference type="AlphaFoldDB" id="A0A3N5Y3N8"/>
<dbReference type="Pfam" id="PF00857">
    <property type="entry name" value="Isochorismatase"/>
    <property type="match status" value="1"/>
</dbReference>
<accession>A0A3N5Y3N8</accession>
<dbReference type="InterPro" id="IPR050993">
    <property type="entry name" value="Isochorismatase_domain"/>
</dbReference>
<dbReference type="RefSeq" id="WP_124026573.1">
    <property type="nucleotide sequence ID" value="NZ_JBHRSN010000005.1"/>
</dbReference>
<name>A0A3N5Y3N8_9ALTE</name>
<evidence type="ECO:0000313" key="2">
    <source>
        <dbReference type="EMBL" id="RPJ68572.1"/>
    </source>
</evidence>
<reference evidence="2 3" key="1">
    <citation type="submission" date="2018-11" db="EMBL/GenBank/DDBJ databases">
        <authorList>
            <person name="Ye M.-Q."/>
            <person name="Du Z.-J."/>
        </authorList>
    </citation>
    <scope>NUCLEOTIDE SEQUENCE [LARGE SCALE GENOMIC DNA]</scope>
    <source>
        <strain evidence="2 3">U0105</strain>
    </source>
</reference>
<dbReference type="EMBL" id="RPOK01000001">
    <property type="protein sequence ID" value="RPJ68572.1"/>
    <property type="molecule type" value="Genomic_DNA"/>
</dbReference>
<dbReference type="PANTHER" id="PTHR14119:SF3">
    <property type="entry name" value="ISOCHORISMATASE DOMAIN-CONTAINING PROTEIN 2"/>
    <property type="match status" value="1"/>
</dbReference>
<organism evidence="2 3">
    <name type="scientific">Alteromonas sediminis</name>
    <dbReference type="NCBI Taxonomy" id="2259342"/>
    <lineage>
        <taxon>Bacteria</taxon>
        <taxon>Pseudomonadati</taxon>
        <taxon>Pseudomonadota</taxon>
        <taxon>Gammaproteobacteria</taxon>
        <taxon>Alteromonadales</taxon>
        <taxon>Alteromonadaceae</taxon>
        <taxon>Alteromonas/Salinimonas group</taxon>
        <taxon>Alteromonas</taxon>
    </lineage>
</organism>
<dbReference type="InterPro" id="IPR000868">
    <property type="entry name" value="Isochorismatase-like_dom"/>
</dbReference>
<dbReference type="Proteomes" id="UP000275281">
    <property type="component" value="Unassembled WGS sequence"/>
</dbReference>
<dbReference type="PANTHER" id="PTHR14119">
    <property type="entry name" value="HYDROLASE"/>
    <property type="match status" value="1"/>
</dbReference>
<dbReference type="OrthoDB" id="9796958at2"/>